<gene>
    <name evidence="3" type="ORF">K504DRAFT_394263</name>
</gene>
<evidence type="ECO:0000256" key="2">
    <source>
        <dbReference type="SAM" id="SignalP"/>
    </source>
</evidence>
<keyword evidence="4" id="KW-1185">Reference proteome</keyword>
<feature type="region of interest" description="Disordered" evidence="1">
    <location>
        <begin position="25"/>
        <end position="80"/>
    </location>
</feature>
<evidence type="ECO:0000313" key="3">
    <source>
        <dbReference type="EMBL" id="KAF2702560.1"/>
    </source>
</evidence>
<sequence>PVFVANSLLSAVWLLRASVAKETLSHNKRHNKQKRTEDNKDKEGREGGEQEQGQEEGGNKVEEEGEGGEDKEGQEPTYINTVTSNNCCAARQREARLHAQLKQRRVSLGLVELGKEAPSIERAAYTLIKPKDKGTVSWILQQRTTEDRCFLLTAQQPYATVRTMLKKAKAIGNTTAAAHAWLFLQAWQARRSPVVRAILGLLVLSPSKAVGTSTAVKPYSFSAL</sequence>
<feature type="compositionally biased region" description="Basic and acidic residues" evidence="1">
    <location>
        <begin position="57"/>
        <end position="74"/>
    </location>
</feature>
<proteinExistence type="predicted"/>
<feature type="chain" id="PRO_5026340762" evidence="2">
    <location>
        <begin position="21"/>
        <end position="224"/>
    </location>
</feature>
<feature type="compositionally biased region" description="Basic and acidic residues" evidence="1">
    <location>
        <begin position="34"/>
        <end position="48"/>
    </location>
</feature>
<organism evidence="3 4">
    <name type="scientific">Pleomassaria siparia CBS 279.74</name>
    <dbReference type="NCBI Taxonomy" id="1314801"/>
    <lineage>
        <taxon>Eukaryota</taxon>
        <taxon>Fungi</taxon>
        <taxon>Dikarya</taxon>
        <taxon>Ascomycota</taxon>
        <taxon>Pezizomycotina</taxon>
        <taxon>Dothideomycetes</taxon>
        <taxon>Pleosporomycetidae</taxon>
        <taxon>Pleosporales</taxon>
        <taxon>Pleomassariaceae</taxon>
        <taxon>Pleomassaria</taxon>
    </lineage>
</organism>
<protein>
    <submittedName>
        <fullName evidence="3">Uncharacterized protein</fullName>
    </submittedName>
</protein>
<keyword evidence="2" id="KW-0732">Signal</keyword>
<dbReference type="AlphaFoldDB" id="A0A6G1JPY2"/>
<evidence type="ECO:0000313" key="4">
    <source>
        <dbReference type="Proteomes" id="UP000799428"/>
    </source>
</evidence>
<evidence type="ECO:0000256" key="1">
    <source>
        <dbReference type="SAM" id="MobiDB-lite"/>
    </source>
</evidence>
<name>A0A6G1JPY2_9PLEO</name>
<dbReference type="Proteomes" id="UP000799428">
    <property type="component" value="Unassembled WGS sequence"/>
</dbReference>
<feature type="signal peptide" evidence="2">
    <location>
        <begin position="1"/>
        <end position="20"/>
    </location>
</feature>
<dbReference type="OrthoDB" id="3795305at2759"/>
<feature type="non-terminal residue" evidence="3">
    <location>
        <position position="1"/>
    </location>
</feature>
<accession>A0A6G1JPY2</accession>
<dbReference type="EMBL" id="MU005810">
    <property type="protein sequence ID" value="KAF2702560.1"/>
    <property type="molecule type" value="Genomic_DNA"/>
</dbReference>
<reference evidence="3" key="1">
    <citation type="journal article" date="2020" name="Stud. Mycol.">
        <title>101 Dothideomycetes genomes: a test case for predicting lifestyles and emergence of pathogens.</title>
        <authorList>
            <person name="Haridas S."/>
            <person name="Albert R."/>
            <person name="Binder M."/>
            <person name="Bloem J."/>
            <person name="Labutti K."/>
            <person name="Salamov A."/>
            <person name="Andreopoulos B."/>
            <person name="Baker S."/>
            <person name="Barry K."/>
            <person name="Bills G."/>
            <person name="Bluhm B."/>
            <person name="Cannon C."/>
            <person name="Castanera R."/>
            <person name="Culley D."/>
            <person name="Daum C."/>
            <person name="Ezra D."/>
            <person name="Gonzalez J."/>
            <person name="Henrissat B."/>
            <person name="Kuo A."/>
            <person name="Liang C."/>
            <person name="Lipzen A."/>
            <person name="Lutzoni F."/>
            <person name="Magnuson J."/>
            <person name="Mondo S."/>
            <person name="Nolan M."/>
            <person name="Ohm R."/>
            <person name="Pangilinan J."/>
            <person name="Park H.-J."/>
            <person name="Ramirez L."/>
            <person name="Alfaro M."/>
            <person name="Sun H."/>
            <person name="Tritt A."/>
            <person name="Yoshinaga Y."/>
            <person name="Zwiers L.-H."/>
            <person name="Turgeon B."/>
            <person name="Goodwin S."/>
            <person name="Spatafora J."/>
            <person name="Crous P."/>
            <person name="Grigoriev I."/>
        </authorList>
    </citation>
    <scope>NUCLEOTIDE SEQUENCE</scope>
    <source>
        <strain evidence="3">CBS 279.74</strain>
    </source>
</reference>